<reference evidence="2 3" key="1">
    <citation type="submission" date="2019-12" db="EMBL/GenBank/DDBJ databases">
        <title>A genome sequence resource for the geographically widespread anthracnose pathogen Colletotrichum asianum.</title>
        <authorList>
            <person name="Meng Y."/>
        </authorList>
    </citation>
    <scope>NUCLEOTIDE SEQUENCE [LARGE SCALE GENOMIC DNA]</scope>
    <source>
        <strain evidence="2 3">ICMP 18580</strain>
    </source>
</reference>
<keyword evidence="1" id="KW-0472">Membrane</keyword>
<evidence type="ECO:0000313" key="3">
    <source>
        <dbReference type="Proteomes" id="UP000434172"/>
    </source>
</evidence>
<accession>A0A8H3ZMR3</accession>
<gene>
    <name evidence="2" type="ORF">GQ607_013300</name>
</gene>
<comment type="caution">
    <text evidence="2">The sequence shown here is derived from an EMBL/GenBank/DDBJ whole genome shotgun (WGS) entry which is preliminary data.</text>
</comment>
<keyword evidence="1" id="KW-0812">Transmembrane</keyword>
<protein>
    <submittedName>
        <fullName evidence="2">Uncharacterized protein</fullName>
    </submittedName>
</protein>
<feature type="non-terminal residue" evidence="2">
    <location>
        <position position="1"/>
    </location>
</feature>
<organism evidence="2 3">
    <name type="scientific">Colletotrichum asianum</name>
    <dbReference type="NCBI Taxonomy" id="702518"/>
    <lineage>
        <taxon>Eukaryota</taxon>
        <taxon>Fungi</taxon>
        <taxon>Dikarya</taxon>
        <taxon>Ascomycota</taxon>
        <taxon>Pezizomycotina</taxon>
        <taxon>Sordariomycetes</taxon>
        <taxon>Hypocreomycetidae</taxon>
        <taxon>Glomerellales</taxon>
        <taxon>Glomerellaceae</taxon>
        <taxon>Colletotrichum</taxon>
        <taxon>Colletotrichum gloeosporioides species complex</taxon>
    </lineage>
</organism>
<keyword evidence="3" id="KW-1185">Reference proteome</keyword>
<evidence type="ECO:0000313" key="2">
    <source>
        <dbReference type="EMBL" id="KAF0319481.1"/>
    </source>
</evidence>
<proteinExistence type="predicted"/>
<name>A0A8H3ZMR3_9PEZI</name>
<evidence type="ECO:0000256" key="1">
    <source>
        <dbReference type="SAM" id="Phobius"/>
    </source>
</evidence>
<keyword evidence="1" id="KW-1133">Transmembrane helix</keyword>
<dbReference type="AlphaFoldDB" id="A0A8H3ZMR3"/>
<dbReference type="Proteomes" id="UP000434172">
    <property type="component" value="Unassembled WGS sequence"/>
</dbReference>
<feature type="transmembrane region" description="Helical" evidence="1">
    <location>
        <begin position="74"/>
        <end position="95"/>
    </location>
</feature>
<sequence>QSESALHRNDFWFPSPDCNLPANPICSLRFLRSLPLAEYPSVKSMTHTRSSEKQWLSPGETDRQEQTMFPWPVLCSRVGTMLVLVLVAEIFVAAFPG</sequence>
<dbReference type="EMBL" id="WOWK01000095">
    <property type="protein sequence ID" value="KAF0319481.1"/>
    <property type="molecule type" value="Genomic_DNA"/>
</dbReference>